<keyword evidence="4 7" id="KW-1133">Transmembrane helix</keyword>
<accession>A0A6N2TCU7</accession>
<evidence type="ECO:0000259" key="8">
    <source>
        <dbReference type="Pfam" id="PF02687"/>
    </source>
</evidence>
<evidence type="ECO:0000256" key="6">
    <source>
        <dbReference type="ARBA" id="ARBA00038076"/>
    </source>
</evidence>
<feature type="transmembrane region" description="Helical" evidence="7">
    <location>
        <begin position="356"/>
        <end position="376"/>
    </location>
</feature>
<evidence type="ECO:0000256" key="2">
    <source>
        <dbReference type="ARBA" id="ARBA00022475"/>
    </source>
</evidence>
<evidence type="ECO:0000256" key="7">
    <source>
        <dbReference type="SAM" id="Phobius"/>
    </source>
</evidence>
<dbReference type="PANTHER" id="PTHR30572">
    <property type="entry name" value="MEMBRANE COMPONENT OF TRANSPORTER-RELATED"/>
    <property type="match status" value="1"/>
</dbReference>
<dbReference type="InterPro" id="IPR003838">
    <property type="entry name" value="ABC3_permease_C"/>
</dbReference>
<gene>
    <name evidence="9" type="ORF">CNLFYP112_01751</name>
</gene>
<dbReference type="AlphaFoldDB" id="A0A6N2TCU7"/>
<evidence type="ECO:0000256" key="5">
    <source>
        <dbReference type="ARBA" id="ARBA00023136"/>
    </source>
</evidence>
<feature type="domain" description="ABC3 transporter permease C-terminal" evidence="8">
    <location>
        <begin position="362"/>
        <end position="477"/>
    </location>
</feature>
<feature type="transmembrane region" description="Helical" evidence="7">
    <location>
        <begin position="454"/>
        <end position="476"/>
    </location>
</feature>
<feature type="transmembrane region" description="Helical" evidence="7">
    <location>
        <begin position="412"/>
        <end position="434"/>
    </location>
</feature>
<evidence type="ECO:0000256" key="3">
    <source>
        <dbReference type="ARBA" id="ARBA00022692"/>
    </source>
</evidence>
<dbReference type="InterPro" id="IPR050250">
    <property type="entry name" value="Macrolide_Exporter_MacB"/>
</dbReference>
<dbReference type="Pfam" id="PF02687">
    <property type="entry name" value="FtsX"/>
    <property type="match status" value="1"/>
</dbReference>
<feature type="transmembrane region" description="Helical" evidence="7">
    <location>
        <begin position="45"/>
        <end position="66"/>
    </location>
</feature>
<protein>
    <submittedName>
        <fullName evidence="9">FtsX-like permease family protein</fullName>
    </submittedName>
</protein>
<organism evidence="9">
    <name type="scientific">[Clostridium] nexile</name>
    <dbReference type="NCBI Taxonomy" id="29361"/>
    <lineage>
        <taxon>Bacteria</taxon>
        <taxon>Bacillati</taxon>
        <taxon>Bacillota</taxon>
        <taxon>Clostridia</taxon>
        <taxon>Lachnospirales</taxon>
        <taxon>Lachnospiraceae</taxon>
        <taxon>Tyzzerella</taxon>
    </lineage>
</organism>
<comment type="similarity">
    <text evidence="6">Belongs to the ABC-4 integral membrane protein family.</text>
</comment>
<keyword evidence="5 7" id="KW-0472">Membrane</keyword>
<proteinExistence type="inferred from homology"/>
<evidence type="ECO:0000313" key="9">
    <source>
        <dbReference type="EMBL" id="VYT03644.1"/>
    </source>
</evidence>
<dbReference type="PANTHER" id="PTHR30572:SF4">
    <property type="entry name" value="ABC TRANSPORTER PERMEASE YTRF"/>
    <property type="match status" value="1"/>
</dbReference>
<evidence type="ECO:0000256" key="4">
    <source>
        <dbReference type="ARBA" id="ARBA00022989"/>
    </source>
</evidence>
<reference evidence="9" key="1">
    <citation type="submission" date="2019-11" db="EMBL/GenBank/DDBJ databases">
        <authorList>
            <person name="Feng L."/>
        </authorList>
    </citation>
    <scope>NUCLEOTIDE SEQUENCE</scope>
    <source>
        <strain evidence="9">CnexileLFYP112</strain>
    </source>
</reference>
<name>A0A6N2TCU7_9FIRM</name>
<dbReference type="GO" id="GO:0005886">
    <property type="term" value="C:plasma membrane"/>
    <property type="evidence" value="ECO:0007669"/>
    <property type="project" value="UniProtKB-SubCell"/>
</dbReference>
<evidence type="ECO:0000256" key="1">
    <source>
        <dbReference type="ARBA" id="ARBA00004651"/>
    </source>
</evidence>
<comment type="subcellular location">
    <subcellularLocation>
        <location evidence="1">Cell membrane</location>
        <topology evidence="1">Multi-pass membrane protein</topology>
    </subcellularLocation>
</comment>
<keyword evidence="3 7" id="KW-0812">Transmembrane</keyword>
<dbReference type="EMBL" id="CACRTG010000011">
    <property type="protein sequence ID" value="VYT03644.1"/>
    <property type="molecule type" value="Genomic_DNA"/>
</dbReference>
<sequence>MDLLAKNSMQDVEAKKVFLLTKKKAFVSTEVTMALKNIVVYHKKYHSSCILLVIVLCIILDGYIYARAAAGEYNFEMKQQTLPNVSVTGLISQQERNVSEYLSAVRALPEVESATIQKVMWCFGGFEKMDTVITGMDENGNATERTIKQYSKPIQLTGLDEETYQMYAEREGASKEEEQGAFAIVDSSKALSGQKEILYLLDDSARESGDYTDDPDGLPLRVLTVTENPIPILEPRILNADIKDISYNKLLGWVGECIRVYVPMGLFDELGKQLMSEQNAYYPQIIDICMKGNRETLISQQQFLFQKNIGKRIKEEQCLIEQIDRLGDTYLDDNVELYSVARSQIQRLIDNPDETMFLFAKVLAVTVSIFAVISILQKISSTIRLRKKEFALLQAMGMTKTRIYRMILLEHSIYGIVGLFIGIPLSLFLMVQIFAEFEIPFAEITKEMIPYRVIGVQLFLIGFVIVVPFLHTILTMRKIDMIEVIRSENQ</sequence>
<keyword evidence="2" id="KW-1003">Cell membrane</keyword>
<dbReference type="GO" id="GO:0022857">
    <property type="term" value="F:transmembrane transporter activity"/>
    <property type="evidence" value="ECO:0007669"/>
    <property type="project" value="TreeGrafter"/>
</dbReference>